<sequence length="56" mass="6088">MKKNALLILFLFTAVFGFSSGVFESDLPIISLDHKLLELQGRKLAPHIGFADLSAG</sequence>
<reference evidence="1 2" key="1">
    <citation type="submission" date="2022-12" db="EMBL/GenBank/DDBJ databases">
        <title>Metagenome assembled genome from gulf of manar.</title>
        <authorList>
            <person name="Kohli P."/>
            <person name="Pk S."/>
            <person name="Venkata Ramana C."/>
            <person name="Sasikala C."/>
        </authorList>
    </citation>
    <scope>NUCLEOTIDE SEQUENCE [LARGE SCALE GENOMIC DNA]</scope>
    <source>
        <strain evidence="1">JB008</strain>
    </source>
</reference>
<name>A0AAJ1ILA9_9SPIO</name>
<accession>A0AAJ1ILA9</accession>
<evidence type="ECO:0000313" key="2">
    <source>
        <dbReference type="Proteomes" id="UP001221217"/>
    </source>
</evidence>
<comment type="caution">
    <text evidence="1">The sequence shown here is derived from an EMBL/GenBank/DDBJ whole genome shotgun (WGS) entry which is preliminary data.</text>
</comment>
<dbReference type="EMBL" id="JAQQAL010000040">
    <property type="protein sequence ID" value="MDC7228081.1"/>
    <property type="molecule type" value="Genomic_DNA"/>
</dbReference>
<organism evidence="1 2">
    <name type="scientific">Candidatus Thalassospirochaeta sargassi</name>
    <dbReference type="NCBI Taxonomy" id="3119039"/>
    <lineage>
        <taxon>Bacteria</taxon>
        <taxon>Pseudomonadati</taxon>
        <taxon>Spirochaetota</taxon>
        <taxon>Spirochaetia</taxon>
        <taxon>Spirochaetales</taxon>
        <taxon>Spirochaetaceae</taxon>
        <taxon>Candidatus Thalassospirochaeta</taxon>
    </lineage>
</organism>
<dbReference type="AlphaFoldDB" id="A0AAJ1ILA9"/>
<evidence type="ECO:0000313" key="1">
    <source>
        <dbReference type="EMBL" id="MDC7228081.1"/>
    </source>
</evidence>
<proteinExistence type="predicted"/>
<protein>
    <submittedName>
        <fullName evidence="1">Uncharacterized protein</fullName>
    </submittedName>
</protein>
<gene>
    <name evidence="1" type="ORF">PQJ61_15060</name>
</gene>
<dbReference type="Proteomes" id="UP001221217">
    <property type="component" value="Unassembled WGS sequence"/>
</dbReference>